<keyword evidence="1" id="KW-0521">NADP</keyword>
<evidence type="ECO:0000256" key="1">
    <source>
        <dbReference type="ARBA" id="ARBA00022857"/>
    </source>
</evidence>
<sequence>MQSTKPIRVVQWATGTVGMFAMKAVIEHPQLELVGARVYSEAKVGRDAGELCGLPAVGVTAVSGIEAVLAAEPDCVLYMPESTNVDEVCRLLESGINIVTTRAEFFNPEMMETGLRSRIEAACAQGRASLHATGSSPGFITEVLPIAVASLCRRIDFIGIEEFANCREGCSEEMLTEVMGFGETPEQFAARRCPEHAVFEHSLALLASSLGLSVDSFEYSMEPAYCRHETALHKSTIAAGSVGGQRISITGLHNGKPLVQFRSNWFVTEDLEPAWDLLGNDGWRFRVEGDAPVDMTIRLPMPVEEDVRASGKYTANRPVNVIPAVAAAPPGIVTTDKLPQIVGHLRPA</sequence>
<proteinExistence type="predicted"/>
<dbReference type="InterPro" id="IPR036291">
    <property type="entry name" value="NAD(P)-bd_dom_sf"/>
</dbReference>
<dbReference type="InterPro" id="IPR000846">
    <property type="entry name" value="DapB_N"/>
</dbReference>
<evidence type="ECO:0000259" key="4">
    <source>
        <dbReference type="Pfam" id="PF19328"/>
    </source>
</evidence>
<keyword evidence="2" id="KW-0560">Oxidoreductase</keyword>
<protein>
    <submittedName>
        <fullName evidence="5">Dihydrodipicolinate reductase</fullName>
    </submittedName>
</protein>
<evidence type="ECO:0000256" key="2">
    <source>
        <dbReference type="ARBA" id="ARBA00023002"/>
    </source>
</evidence>
<dbReference type="RefSeq" id="WP_367774895.1">
    <property type="nucleotide sequence ID" value="NZ_JBFNXR010000052.1"/>
</dbReference>
<keyword evidence="6" id="KW-1185">Reference proteome</keyword>
<accession>A0ABV3RFZ6</accession>
<dbReference type="Pfam" id="PF19328">
    <property type="entry name" value="DAP_DH_C"/>
    <property type="match status" value="1"/>
</dbReference>
<dbReference type="Gene3D" id="3.40.50.720">
    <property type="entry name" value="NAD(P)-binding Rossmann-like Domain"/>
    <property type="match status" value="1"/>
</dbReference>
<dbReference type="SUPFAM" id="SSF51735">
    <property type="entry name" value="NAD(P)-binding Rossmann-fold domains"/>
    <property type="match status" value="1"/>
</dbReference>
<dbReference type="InterPro" id="IPR045760">
    <property type="entry name" value="DAP_DH_C"/>
</dbReference>
<feature type="domain" description="2,4-diaminopentanoate dehydrogenase C-terminal" evidence="4">
    <location>
        <begin position="140"/>
        <end position="340"/>
    </location>
</feature>
<organism evidence="5 6">
    <name type="scientific">Novosphingobium rhizovicinum</name>
    <dbReference type="NCBI Taxonomy" id="3228928"/>
    <lineage>
        <taxon>Bacteria</taxon>
        <taxon>Pseudomonadati</taxon>
        <taxon>Pseudomonadota</taxon>
        <taxon>Alphaproteobacteria</taxon>
        <taxon>Sphingomonadales</taxon>
        <taxon>Sphingomonadaceae</taxon>
        <taxon>Novosphingobium</taxon>
    </lineage>
</organism>
<evidence type="ECO:0000259" key="3">
    <source>
        <dbReference type="Pfam" id="PF01113"/>
    </source>
</evidence>
<evidence type="ECO:0000313" key="6">
    <source>
        <dbReference type="Proteomes" id="UP001556118"/>
    </source>
</evidence>
<gene>
    <name evidence="5" type="ORF">ABUH87_15000</name>
</gene>
<evidence type="ECO:0000313" key="5">
    <source>
        <dbReference type="EMBL" id="MEW9856445.1"/>
    </source>
</evidence>
<dbReference type="CDD" id="cd24146">
    <property type="entry name" value="nat-AmDH_N_like"/>
    <property type="match status" value="1"/>
</dbReference>
<dbReference type="Pfam" id="PF01113">
    <property type="entry name" value="DapB_N"/>
    <property type="match status" value="1"/>
</dbReference>
<dbReference type="EMBL" id="JBFNXR010000052">
    <property type="protein sequence ID" value="MEW9856445.1"/>
    <property type="molecule type" value="Genomic_DNA"/>
</dbReference>
<reference evidence="5 6" key="1">
    <citation type="submission" date="2024-06" db="EMBL/GenBank/DDBJ databases">
        <title>Novosphingobium rhizovicinus M1R2S20.</title>
        <authorList>
            <person name="Sun J.-Q."/>
        </authorList>
    </citation>
    <scope>NUCLEOTIDE SEQUENCE [LARGE SCALE GENOMIC DNA]</scope>
    <source>
        <strain evidence="5 6">M1R2S20</strain>
    </source>
</reference>
<name>A0ABV3RFZ6_9SPHN</name>
<comment type="caution">
    <text evidence="5">The sequence shown here is derived from an EMBL/GenBank/DDBJ whole genome shotgun (WGS) entry which is preliminary data.</text>
</comment>
<feature type="domain" description="Dihydrodipicolinate reductase N-terminal" evidence="3">
    <location>
        <begin position="13"/>
        <end position="90"/>
    </location>
</feature>
<dbReference type="Proteomes" id="UP001556118">
    <property type="component" value="Unassembled WGS sequence"/>
</dbReference>